<evidence type="ECO:0000256" key="12">
    <source>
        <dbReference type="ARBA" id="ARBA00023285"/>
    </source>
</evidence>
<keyword evidence="5" id="KW-1003">Cell membrane</keyword>
<keyword evidence="6" id="KW-0533">Nickel</keyword>
<dbReference type="PANTHER" id="PTHR40659">
    <property type="entry name" value="NICKEL/COBALT EFFLUX SYSTEM RCNA"/>
    <property type="match status" value="1"/>
</dbReference>
<evidence type="ECO:0000256" key="8">
    <source>
        <dbReference type="ARBA" id="ARBA00022989"/>
    </source>
</evidence>
<name>A0A939FB56_9ACTN</name>
<dbReference type="GO" id="GO:0032025">
    <property type="term" value="P:response to cobalt ion"/>
    <property type="evidence" value="ECO:0007669"/>
    <property type="project" value="TreeGrafter"/>
</dbReference>
<comment type="subcellular location">
    <subcellularLocation>
        <location evidence="2">Cell membrane</location>
        <topology evidence="2">Multi-pass membrane protein</topology>
    </subcellularLocation>
</comment>
<evidence type="ECO:0000256" key="7">
    <source>
        <dbReference type="ARBA" id="ARBA00022692"/>
    </source>
</evidence>
<feature type="compositionally biased region" description="Basic residues" evidence="13">
    <location>
        <begin position="434"/>
        <end position="461"/>
    </location>
</feature>
<evidence type="ECO:0000256" key="13">
    <source>
        <dbReference type="SAM" id="MobiDB-lite"/>
    </source>
</evidence>
<dbReference type="GO" id="GO:0005886">
    <property type="term" value="C:plasma membrane"/>
    <property type="evidence" value="ECO:0007669"/>
    <property type="project" value="UniProtKB-SubCell"/>
</dbReference>
<evidence type="ECO:0000256" key="2">
    <source>
        <dbReference type="ARBA" id="ARBA00004651"/>
    </source>
</evidence>
<evidence type="ECO:0000256" key="9">
    <source>
        <dbReference type="ARBA" id="ARBA00023065"/>
    </source>
</evidence>
<dbReference type="Pfam" id="PF03824">
    <property type="entry name" value="NicO"/>
    <property type="match status" value="1"/>
</dbReference>
<evidence type="ECO:0000256" key="3">
    <source>
        <dbReference type="ARBA" id="ARBA00022426"/>
    </source>
</evidence>
<dbReference type="GO" id="GO:0010045">
    <property type="term" value="P:response to nickel cation"/>
    <property type="evidence" value="ECO:0007669"/>
    <property type="project" value="TreeGrafter"/>
</dbReference>
<evidence type="ECO:0000256" key="6">
    <source>
        <dbReference type="ARBA" id="ARBA00022596"/>
    </source>
</evidence>
<keyword evidence="11 14" id="KW-0472">Membrane</keyword>
<keyword evidence="7 14" id="KW-0812">Transmembrane</keyword>
<keyword evidence="10" id="KW-0921">Nickel transport</keyword>
<feature type="transmembrane region" description="Helical" evidence="14">
    <location>
        <begin position="467"/>
        <end position="490"/>
    </location>
</feature>
<protein>
    <submittedName>
        <fullName evidence="16">Nickel transporter</fullName>
    </submittedName>
</protein>
<feature type="compositionally biased region" description="Polar residues" evidence="13">
    <location>
        <begin position="369"/>
        <end position="381"/>
    </location>
</feature>
<feature type="compositionally biased region" description="Polar residues" evidence="13">
    <location>
        <begin position="397"/>
        <end position="406"/>
    </location>
</feature>
<sequence>MTRRLTPRSALAALAVLPFLLTWNASSASAHPLGNFTVNRYDGLTLTPDRLEDFAVLDTAEIPTLQAMPDLDTDHNGLLSTAEKSAHANAACASLAHRVTATIRHRGAGNRTLNFRVSTSSYRLVAGQAGLDTGRLECRLTADLDTAEATAVTVHSGVDTSRIGWHEITATAAGGAHIGTSDVPSRSLSNALHRYPAGLLSNPPDTRHARLVMGKGTSAPAAAFTPASGPSSWYTALEQRLGALSDQNQLTLPVGLLAIALALLLGSGHALLPGHGKTIMAAYLAGRQGRPRDAVTVASTVTLTHTASVLLLGIALSISSALVGEQALAWLATASGLLIMGAGAWLLPQALRTLRQRPYPNHSRHLPAQGSTAPTPDPSHSITRRHGEHRHSLAGDRTSTTPSATPTGEVRTGQVLVDSGEPASRHDHEESHTHAPHQHHHEHGHAHGLLGHHHHGHRPAGGRKAGLIGIGIAGGLVPSPSALVVLLGSIALGRTIFGITLVICYGLGMALTLTAAGLLLLTLRNRLPALNGHRASSLTAWAGRITPLGTALLILAVGAGTLLRALPA</sequence>
<dbReference type="PANTHER" id="PTHR40659:SF1">
    <property type="entry name" value="NICKEL_COBALT EFFLUX SYSTEM RCNA"/>
    <property type="match status" value="1"/>
</dbReference>
<feature type="signal peptide" evidence="15">
    <location>
        <begin position="1"/>
        <end position="30"/>
    </location>
</feature>
<evidence type="ECO:0000256" key="5">
    <source>
        <dbReference type="ARBA" id="ARBA00022475"/>
    </source>
</evidence>
<feature type="transmembrane region" description="Helical" evidence="14">
    <location>
        <begin position="496"/>
        <end position="521"/>
    </location>
</feature>
<gene>
    <name evidence="16" type="ORF">J0695_30230</name>
</gene>
<evidence type="ECO:0000256" key="15">
    <source>
        <dbReference type="SAM" id="SignalP"/>
    </source>
</evidence>
<comment type="function">
    <text evidence="1">Efflux system for nickel and cobalt.</text>
</comment>
<proteinExistence type="predicted"/>
<feature type="chain" id="PRO_5036991973" evidence="15">
    <location>
        <begin position="31"/>
        <end position="568"/>
    </location>
</feature>
<dbReference type="InterPro" id="IPR051224">
    <property type="entry name" value="NiCoT_RcnA"/>
</dbReference>
<dbReference type="RefSeq" id="WP_206967388.1">
    <property type="nucleotide sequence ID" value="NZ_BAAAJJ010000012.1"/>
</dbReference>
<keyword evidence="3" id="KW-0171">Cobalt transport</keyword>
<feature type="transmembrane region" description="Helical" evidence="14">
    <location>
        <begin position="250"/>
        <end position="272"/>
    </location>
</feature>
<reference evidence="16" key="1">
    <citation type="submission" date="2021-03" db="EMBL/GenBank/DDBJ databases">
        <title>Streptomyces poriferae sp. nov., a novel marine sponge-derived Actinobacteria species with anti-MRSA activity.</title>
        <authorList>
            <person name="Sandoval-Powers M."/>
            <person name="Kralova S."/>
            <person name="Nguyen G.-S."/>
            <person name="Fawwal D."/>
            <person name="Degnes K."/>
            <person name="Klinkenberg G."/>
            <person name="Sletta H."/>
            <person name="Wentzel A."/>
            <person name="Liles M.R."/>
        </authorList>
    </citation>
    <scope>NUCLEOTIDE SEQUENCE</scope>
    <source>
        <strain evidence="16">DSM 41794</strain>
    </source>
</reference>
<dbReference type="GO" id="GO:0046583">
    <property type="term" value="F:monoatomic cation efflux transmembrane transporter activity"/>
    <property type="evidence" value="ECO:0007669"/>
    <property type="project" value="TreeGrafter"/>
</dbReference>
<keyword evidence="8 14" id="KW-1133">Transmembrane helix</keyword>
<comment type="caution">
    <text evidence="16">The sequence shown here is derived from an EMBL/GenBank/DDBJ whole genome shotgun (WGS) entry which is preliminary data.</text>
</comment>
<organism evidence="16 17">
    <name type="scientific">Streptomyces beijiangensis</name>
    <dbReference type="NCBI Taxonomy" id="163361"/>
    <lineage>
        <taxon>Bacteria</taxon>
        <taxon>Bacillati</taxon>
        <taxon>Actinomycetota</taxon>
        <taxon>Actinomycetes</taxon>
        <taxon>Kitasatosporales</taxon>
        <taxon>Streptomycetaceae</taxon>
        <taxon>Streptomyces</taxon>
    </lineage>
</organism>
<evidence type="ECO:0000256" key="4">
    <source>
        <dbReference type="ARBA" id="ARBA00022448"/>
    </source>
</evidence>
<accession>A0A939FB56</accession>
<keyword evidence="17" id="KW-1185">Reference proteome</keyword>
<dbReference type="AlphaFoldDB" id="A0A939FB56"/>
<feature type="region of interest" description="Disordered" evidence="13">
    <location>
        <begin position="359"/>
        <end position="462"/>
    </location>
</feature>
<evidence type="ECO:0000256" key="10">
    <source>
        <dbReference type="ARBA" id="ARBA00023112"/>
    </source>
</evidence>
<feature type="transmembrane region" description="Helical" evidence="14">
    <location>
        <begin position="541"/>
        <end position="563"/>
    </location>
</feature>
<feature type="transmembrane region" description="Helical" evidence="14">
    <location>
        <begin position="327"/>
        <end position="347"/>
    </location>
</feature>
<keyword evidence="15" id="KW-0732">Signal</keyword>
<feature type="compositionally biased region" description="Basic and acidic residues" evidence="13">
    <location>
        <begin position="423"/>
        <end position="433"/>
    </location>
</feature>
<feature type="transmembrane region" description="Helical" evidence="14">
    <location>
        <begin position="293"/>
        <end position="315"/>
    </location>
</feature>
<evidence type="ECO:0000256" key="1">
    <source>
        <dbReference type="ARBA" id="ARBA00002510"/>
    </source>
</evidence>
<evidence type="ECO:0000256" key="11">
    <source>
        <dbReference type="ARBA" id="ARBA00023136"/>
    </source>
</evidence>
<evidence type="ECO:0000313" key="17">
    <source>
        <dbReference type="Proteomes" id="UP000664167"/>
    </source>
</evidence>
<evidence type="ECO:0000256" key="14">
    <source>
        <dbReference type="SAM" id="Phobius"/>
    </source>
</evidence>
<dbReference type="EMBL" id="JAFLRJ010000348">
    <property type="protein sequence ID" value="MBO0516021.1"/>
    <property type="molecule type" value="Genomic_DNA"/>
</dbReference>
<keyword evidence="12" id="KW-0170">Cobalt</keyword>
<dbReference type="Proteomes" id="UP000664167">
    <property type="component" value="Unassembled WGS sequence"/>
</dbReference>
<dbReference type="GO" id="GO:0006824">
    <property type="term" value="P:cobalt ion transport"/>
    <property type="evidence" value="ECO:0007669"/>
    <property type="project" value="UniProtKB-KW"/>
</dbReference>
<keyword evidence="4" id="KW-0813">Transport</keyword>
<evidence type="ECO:0000313" key="16">
    <source>
        <dbReference type="EMBL" id="MBO0516021.1"/>
    </source>
</evidence>
<dbReference type="GO" id="GO:0015099">
    <property type="term" value="F:nickel cation transmembrane transporter activity"/>
    <property type="evidence" value="ECO:0007669"/>
    <property type="project" value="InterPro"/>
</dbReference>
<dbReference type="InterPro" id="IPR011541">
    <property type="entry name" value="Ni/Co_transpt_high_affinity"/>
</dbReference>
<keyword evidence="9" id="KW-0406">Ion transport</keyword>